<dbReference type="PANTHER" id="PTHR46600">
    <property type="entry name" value="THAP DOMAIN-CONTAINING"/>
    <property type="match status" value="1"/>
</dbReference>
<comment type="caution">
    <text evidence="9">The sequence shown here is derived from an EMBL/GenBank/DDBJ whole genome shotgun (WGS) entry which is preliminary data.</text>
</comment>
<dbReference type="GO" id="GO:0008270">
    <property type="term" value="F:zinc ion binding"/>
    <property type="evidence" value="ECO:0007669"/>
    <property type="project" value="UniProtKB-KW"/>
</dbReference>
<dbReference type="KEGG" id="amex:103022935"/>
<name>A0A8T2LR31_ASTMX</name>
<dbReference type="PROSITE" id="PS50950">
    <property type="entry name" value="ZF_THAP"/>
    <property type="match status" value="1"/>
</dbReference>
<evidence type="ECO:0000259" key="8">
    <source>
        <dbReference type="PROSITE" id="PS50950"/>
    </source>
</evidence>
<dbReference type="InterPro" id="IPR006612">
    <property type="entry name" value="THAP_Znf"/>
</dbReference>
<protein>
    <recommendedName>
        <fullName evidence="6">THAP domain-containing protein 1</fullName>
    </recommendedName>
</protein>
<feature type="domain" description="THAP-type" evidence="8">
    <location>
        <begin position="1"/>
        <end position="81"/>
    </location>
</feature>
<dbReference type="PANTHER" id="PTHR46600:SF11">
    <property type="entry name" value="THAP DOMAIN-CONTAINING PROTEIN 10"/>
    <property type="match status" value="1"/>
</dbReference>
<evidence type="ECO:0000256" key="5">
    <source>
        <dbReference type="PROSITE-ProRule" id="PRU00309"/>
    </source>
</evidence>
<keyword evidence="2 5" id="KW-0863">Zinc-finger</keyword>
<keyword evidence="4 5" id="KW-0238">DNA-binding</keyword>
<evidence type="ECO:0000256" key="3">
    <source>
        <dbReference type="ARBA" id="ARBA00022833"/>
    </source>
</evidence>
<dbReference type="EMBL" id="JAICCE010000008">
    <property type="protein sequence ID" value="KAG9274678.1"/>
    <property type="molecule type" value="Genomic_DNA"/>
</dbReference>
<evidence type="ECO:0000313" key="10">
    <source>
        <dbReference type="Proteomes" id="UP000752171"/>
    </source>
</evidence>
<comment type="subcellular location">
    <subcellularLocation>
        <location evidence="6">Nucleus</location>
        <location evidence="6">Nucleoplasm</location>
    </subcellularLocation>
</comment>
<dbReference type="GO" id="GO:0005654">
    <property type="term" value="C:nucleoplasm"/>
    <property type="evidence" value="ECO:0007669"/>
    <property type="project" value="UniProtKB-SubCell"/>
</dbReference>
<dbReference type="InterPro" id="IPR036388">
    <property type="entry name" value="WH-like_DNA-bd_sf"/>
</dbReference>
<evidence type="ECO:0000256" key="1">
    <source>
        <dbReference type="ARBA" id="ARBA00022723"/>
    </source>
</evidence>
<evidence type="ECO:0000313" key="9">
    <source>
        <dbReference type="EMBL" id="KAG9274678.1"/>
    </source>
</evidence>
<dbReference type="Pfam" id="PF13936">
    <property type="entry name" value="HTH_38"/>
    <property type="match status" value="1"/>
</dbReference>
<keyword evidence="6" id="KW-0131">Cell cycle</keyword>
<dbReference type="InterPro" id="IPR025246">
    <property type="entry name" value="IS30-like_HTH"/>
</dbReference>
<dbReference type="GO" id="GO:0043565">
    <property type="term" value="F:sequence-specific DNA binding"/>
    <property type="evidence" value="ECO:0007669"/>
    <property type="project" value="UniProtKB-UniRule"/>
</dbReference>
<sequence length="403" mass="45719">MVRCIVPGCSSSCVSARFHCFPLYDRALCRSWLRAVRSPRFGADTEPRAVGQQRLKVCSEHFTAADYSGSYLKQDAVPSVFPWTGIRAEMLSQPAEEQQEREEREEEETSDKEESTGPVPTCSQIKEDPAQHEVKIPEPTEDISFFKSSEVLVNTRCLLELFKCCSVCMVECCVTVEGTAKLFAVIQDCESCGHHREWRSHPTPTEEPAETFSTEHTTHEDHEKHFPEEHIDHKEALDLYTASFPLVELAPGLEEEEDIKTVLVVPQPTRQRTKEVSMDRKRTIVTLRNEKKSIREIGKILGVSKSTVAYVLRKNASTGDISNRKRTGRPKKTTDADDQIILSIMMKNPQTPIQQIRDTLKEVGREVSMTTIRRKLQMLNHKIESAFLKNVQMAEKLASSSPN</sequence>
<keyword evidence="6" id="KW-0175">Coiled coil</keyword>
<keyword evidence="3" id="KW-0862">Zinc</keyword>
<feature type="region of interest" description="Disordered" evidence="7">
    <location>
        <begin position="196"/>
        <end position="226"/>
    </location>
</feature>
<evidence type="ECO:0000256" key="6">
    <source>
        <dbReference type="RuleBase" id="RU369073"/>
    </source>
</evidence>
<comment type="similarity">
    <text evidence="6">Belongs to the THAP1 family.</text>
</comment>
<dbReference type="GO" id="GO:0001935">
    <property type="term" value="P:endothelial cell proliferation"/>
    <property type="evidence" value="ECO:0007669"/>
    <property type="project" value="UniProtKB-UniRule"/>
</dbReference>
<organism evidence="9 10">
    <name type="scientific">Astyanax mexicanus</name>
    <name type="common">Blind cave fish</name>
    <name type="synonym">Astyanax fasciatus mexicanus</name>
    <dbReference type="NCBI Taxonomy" id="7994"/>
    <lineage>
        <taxon>Eukaryota</taxon>
        <taxon>Metazoa</taxon>
        <taxon>Chordata</taxon>
        <taxon>Craniata</taxon>
        <taxon>Vertebrata</taxon>
        <taxon>Euteleostomi</taxon>
        <taxon>Actinopterygii</taxon>
        <taxon>Neopterygii</taxon>
        <taxon>Teleostei</taxon>
        <taxon>Ostariophysi</taxon>
        <taxon>Characiformes</taxon>
        <taxon>Characoidei</taxon>
        <taxon>Acestrorhamphidae</taxon>
        <taxon>Acestrorhamphinae</taxon>
        <taxon>Astyanax</taxon>
    </lineage>
</organism>
<evidence type="ECO:0000256" key="7">
    <source>
        <dbReference type="SAM" id="MobiDB-lite"/>
    </source>
</evidence>
<reference evidence="9 10" key="1">
    <citation type="submission" date="2021-07" db="EMBL/GenBank/DDBJ databases">
        <authorList>
            <person name="Imarazene B."/>
            <person name="Zahm M."/>
            <person name="Klopp C."/>
            <person name="Cabau C."/>
            <person name="Beille S."/>
            <person name="Jouanno E."/>
            <person name="Castinel A."/>
            <person name="Lluch J."/>
            <person name="Gil L."/>
            <person name="Kuchtly C."/>
            <person name="Lopez Roques C."/>
            <person name="Donnadieu C."/>
            <person name="Parrinello H."/>
            <person name="Journot L."/>
            <person name="Du K."/>
            <person name="Schartl M."/>
            <person name="Retaux S."/>
            <person name="Guiguen Y."/>
        </authorList>
    </citation>
    <scope>NUCLEOTIDE SEQUENCE [LARGE SCALE GENOMIC DNA]</scope>
    <source>
        <strain evidence="9">Pach_M1</strain>
        <tissue evidence="9">Testis</tissue>
    </source>
</reference>
<feature type="compositionally biased region" description="Acidic residues" evidence="7">
    <location>
        <begin position="97"/>
        <end position="111"/>
    </location>
</feature>
<dbReference type="SUPFAM" id="SSF57716">
    <property type="entry name" value="Glucocorticoid receptor-like (DNA-binding domain)"/>
    <property type="match status" value="1"/>
</dbReference>
<feature type="region of interest" description="Disordered" evidence="7">
    <location>
        <begin position="92"/>
        <end position="124"/>
    </location>
</feature>
<proteinExistence type="inferred from homology"/>
<dbReference type="Gene3D" id="1.10.10.10">
    <property type="entry name" value="Winged helix-like DNA-binding domain superfamily/Winged helix DNA-binding domain"/>
    <property type="match status" value="1"/>
</dbReference>
<keyword evidence="1" id="KW-0479">Metal-binding</keyword>
<dbReference type="SUPFAM" id="SSF46689">
    <property type="entry name" value="Homeodomain-like"/>
    <property type="match status" value="1"/>
</dbReference>
<dbReference type="InterPro" id="IPR009057">
    <property type="entry name" value="Homeodomain-like_sf"/>
</dbReference>
<accession>A0A8T2LR31</accession>
<dbReference type="SMART" id="SM00980">
    <property type="entry name" value="THAP"/>
    <property type="match status" value="1"/>
</dbReference>
<dbReference type="Proteomes" id="UP000752171">
    <property type="component" value="Unassembled WGS sequence"/>
</dbReference>
<keyword evidence="6" id="KW-0804">Transcription</keyword>
<gene>
    <name evidence="9" type="ORF">AMEX_G11695</name>
</gene>
<feature type="compositionally biased region" description="Basic and acidic residues" evidence="7">
    <location>
        <begin position="216"/>
        <end position="226"/>
    </location>
</feature>
<dbReference type="SMART" id="SM00692">
    <property type="entry name" value="DM3"/>
    <property type="match status" value="1"/>
</dbReference>
<evidence type="ECO:0000256" key="2">
    <source>
        <dbReference type="ARBA" id="ARBA00022771"/>
    </source>
</evidence>
<dbReference type="InterPro" id="IPR026516">
    <property type="entry name" value="THAP1/10"/>
</dbReference>
<dbReference type="Pfam" id="PF05485">
    <property type="entry name" value="THAP"/>
    <property type="match status" value="1"/>
</dbReference>
<keyword evidence="6" id="KW-0539">Nucleus</keyword>
<dbReference type="AlphaFoldDB" id="A0A8T2LR31"/>
<dbReference type="GO" id="GO:0003700">
    <property type="term" value="F:DNA-binding transcription factor activity"/>
    <property type="evidence" value="ECO:0007669"/>
    <property type="project" value="UniProtKB-UniRule"/>
</dbReference>
<evidence type="ECO:0000256" key="4">
    <source>
        <dbReference type="ARBA" id="ARBA00023125"/>
    </source>
</evidence>
<comment type="function">
    <text evidence="6">DNA-binding transcription regulator that regulates endothelial cell proliferation and G1/S cell-cycle progression. Specifically binds the 5'-[AT]NTNN[GT]GGCA[AGT]-3' core DNA sequence and acts by modulating expression of pRB-E2F cell-cycle target genes.</text>
</comment>
<keyword evidence="6" id="KW-0805">Transcription regulation</keyword>